<dbReference type="EMBL" id="LN774769">
    <property type="protein sequence ID" value="CEN29172.1"/>
    <property type="molecule type" value="Genomic_DNA"/>
</dbReference>
<proteinExistence type="predicted"/>
<dbReference type="AlphaFoldDB" id="A0A0D6DZ02"/>
<evidence type="ECO:0000313" key="2">
    <source>
        <dbReference type="Proteomes" id="UP000033166"/>
    </source>
</evidence>
<name>A0A0D6DZ02_9LACT</name>
<dbReference type="Proteomes" id="UP000033166">
    <property type="component" value="Chromosome I"/>
</dbReference>
<dbReference type="KEGG" id="lpk:LACPI_1972"/>
<evidence type="ECO:0000313" key="1">
    <source>
        <dbReference type="EMBL" id="CEN29172.1"/>
    </source>
</evidence>
<protein>
    <submittedName>
        <fullName evidence="1">Uncharacterized protein</fullName>
    </submittedName>
</protein>
<dbReference type="HOGENOM" id="CLU_192174_0_0_9"/>
<reference evidence="2" key="1">
    <citation type="submission" date="2015-01" db="EMBL/GenBank/DDBJ databases">
        <authorList>
            <person name="Andreevskaya M."/>
        </authorList>
    </citation>
    <scope>NUCLEOTIDE SEQUENCE [LARGE SCALE GENOMIC DNA]</scope>
    <source>
        <strain evidence="2">MKFS47</strain>
    </source>
</reference>
<accession>A0A0D6DZ02</accession>
<sequence>MTEFDNVREALEHLIAMNESKNNSIIEDGVRRTAKMEDLKEMNKETLYNLADLLGMSDLYC</sequence>
<organism evidence="1 2">
    <name type="scientific">Pseudolactococcus piscium MKFS47</name>
    <dbReference type="NCBI Taxonomy" id="297352"/>
    <lineage>
        <taxon>Bacteria</taxon>
        <taxon>Bacillati</taxon>
        <taxon>Bacillota</taxon>
        <taxon>Bacilli</taxon>
        <taxon>Lactobacillales</taxon>
        <taxon>Streptococcaceae</taxon>
        <taxon>Pseudolactococcus</taxon>
    </lineage>
</organism>
<gene>
    <name evidence="1" type="ORF">LACPI_1972</name>
</gene>
<dbReference type="RefSeq" id="WP_047916176.1">
    <property type="nucleotide sequence ID" value="NZ_LN774769.1"/>
</dbReference>